<organism evidence="9 10">
    <name type="scientific">Anatilimnocola aggregata</name>
    <dbReference type="NCBI Taxonomy" id="2528021"/>
    <lineage>
        <taxon>Bacteria</taxon>
        <taxon>Pseudomonadati</taxon>
        <taxon>Planctomycetota</taxon>
        <taxon>Planctomycetia</taxon>
        <taxon>Pirellulales</taxon>
        <taxon>Pirellulaceae</taxon>
        <taxon>Anatilimnocola</taxon>
    </lineage>
</organism>
<evidence type="ECO:0000259" key="8">
    <source>
        <dbReference type="PROSITE" id="PS51352"/>
    </source>
</evidence>
<dbReference type="PANTHER" id="PTHR32234">
    <property type="entry name" value="THIOL:DISULFIDE INTERCHANGE PROTEIN DSBD"/>
    <property type="match status" value="1"/>
</dbReference>
<evidence type="ECO:0000256" key="6">
    <source>
        <dbReference type="ARBA" id="ARBA00023136"/>
    </source>
</evidence>
<keyword evidence="10" id="KW-1185">Reference proteome</keyword>
<evidence type="ECO:0000313" key="9">
    <source>
        <dbReference type="EMBL" id="QDU28012.1"/>
    </source>
</evidence>
<keyword evidence="6 7" id="KW-0472">Membrane</keyword>
<feature type="domain" description="Thioredoxin" evidence="8">
    <location>
        <begin position="660"/>
        <end position="789"/>
    </location>
</feature>
<evidence type="ECO:0000256" key="2">
    <source>
        <dbReference type="ARBA" id="ARBA00022475"/>
    </source>
</evidence>
<dbReference type="InterPro" id="IPR036249">
    <property type="entry name" value="Thioredoxin-like_sf"/>
</dbReference>
<evidence type="ECO:0000256" key="3">
    <source>
        <dbReference type="ARBA" id="ARBA00022692"/>
    </source>
</evidence>
<dbReference type="Gene3D" id="3.40.30.10">
    <property type="entry name" value="Glutaredoxin"/>
    <property type="match status" value="1"/>
</dbReference>
<keyword evidence="2" id="KW-1003">Cell membrane</keyword>
<dbReference type="Proteomes" id="UP000315017">
    <property type="component" value="Chromosome"/>
</dbReference>
<dbReference type="SUPFAM" id="SSF52833">
    <property type="entry name" value="Thioredoxin-like"/>
    <property type="match status" value="1"/>
</dbReference>
<reference evidence="9 10" key="1">
    <citation type="submission" date="2019-02" db="EMBL/GenBank/DDBJ databases">
        <title>Deep-cultivation of Planctomycetes and their phenomic and genomic characterization uncovers novel biology.</title>
        <authorList>
            <person name="Wiegand S."/>
            <person name="Jogler M."/>
            <person name="Boedeker C."/>
            <person name="Pinto D."/>
            <person name="Vollmers J."/>
            <person name="Rivas-Marin E."/>
            <person name="Kohn T."/>
            <person name="Peeters S.H."/>
            <person name="Heuer A."/>
            <person name="Rast P."/>
            <person name="Oberbeckmann S."/>
            <person name="Bunk B."/>
            <person name="Jeske O."/>
            <person name="Meyerdierks A."/>
            <person name="Storesund J.E."/>
            <person name="Kallscheuer N."/>
            <person name="Luecker S."/>
            <person name="Lage O.M."/>
            <person name="Pohl T."/>
            <person name="Merkel B.J."/>
            <person name="Hornburger P."/>
            <person name="Mueller R.-W."/>
            <person name="Bruemmer F."/>
            <person name="Labrenz M."/>
            <person name="Spormann A.M."/>
            <person name="Op den Camp H."/>
            <person name="Overmann J."/>
            <person name="Amann R."/>
            <person name="Jetten M.S.M."/>
            <person name="Mascher T."/>
            <person name="Medema M.H."/>
            <person name="Devos D.P."/>
            <person name="Kaster A.-K."/>
            <person name="Ovreas L."/>
            <person name="Rohde M."/>
            <person name="Galperin M.Y."/>
            <person name="Jogler C."/>
        </authorList>
    </citation>
    <scope>NUCLEOTIDE SEQUENCE [LARGE SCALE GENOMIC DNA]</scope>
    <source>
        <strain evidence="9 10">ETA_A8</strain>
    </source>
</reference>
<dbReference type="PROSITE" id="PS51352">
    <property type="entry name" value="THIOREDOXIN_2"/>
    <property type="match status" value="1"/>
</dbReference>
<dbReference type="InterPro" id="IPR003834">
    <property type="entry name" value="Cyt_c_assmbl_TM_dom"/>
</dbReference>
<gene>
    <name evidence="9" type="primary">dsbD</name>
    <name evidence="9" type="ORF">ETAA8_31040</name>
</gene>
<feature type="transmembrane region" description="Helical" evidence="7">
    <location>
        <begin position="615"/>
        <end position="632"/>
    </location>
</feature>
<dbReference type="InterPro" id="IPR035671">
    <property type="entry name" value="DsbD_gamma"/>
</dbReference>
<sequence length="812" mass="86185">MRRCVGKSGQLILASAWLLVGLLGTVVVAQEAPTKTKAKPFNFDFAPNPGLSPAAASGEMELTASFHIEQGASTGRLVVEATISPEWHTFAITQPPGGSQPSKLTVPAAVDYRLTGPWVADRNPKVVASEVFQHKGKPVQEEMFEGRVVWTAPIELTAGVKAEELEIPVAYSGQICHDKGGCIPVNKPKLVAKFAGYDEAPQTAGEFKAYDGELVLRGKLEPQVVKPGGTATLTITAEVAPEWHVYEQANAIGESINKPTLFVVANSAGWKVGEVKASAPAKAPSGSSDLPYYSGTVSWVVDLQVPADAPRGEVTLSGLLGFQICTDTNCKTPAGAQFTVSAIVGEADSVGPALVQFKEGTYKEAAELTKEMAASTAAQTATTEGRATAAPLPMPLLIGLAFAGGLLLNFMPCVLPVLGLKLISFAQQGGESRTRMLLLNLSYTAGLMVVFMILAVLSITAGLAWGEQMTHFGFRMTLLVITFALALSLFGVWEIPIPGFAGSEGSSKLQKQEGYTGAFFKGLFTTILGISCSGPLLGFALGATISLPPIYTVVIFACIGLGMASPFLALPFVPGVRNLLPKPGDWMDTFKQVMGFVMMAAAIFFFSTIQNEWRIATASLLLGVGFACWWIGKVPMYDPLGKQLTAWIGGAAAAALVGVVAFNTLGPPDKSVALDWQEFSTAKLKQLQQENRTILVDFTADWCVNCQTNLKFAIERSDVKQLVEQNKVVAVKADWTNPNPELEATLKGLRMRQIPVLAIYPAGKPEDVIVIDGILTKDQVIAAIQKAGPSKVALDNARPAAATTAKLDLSTP</sequence>
<evidence type="ECO:0000313" key="10">
    <source>
        <dbReference type="Proteomes" id="UP000315017"/>
    </source>
</evidence>
<feature type="transmembrane region" description="Helical" evidence="7">
    <location>
        <begin position="550"/>
        <end position="573"/>
    </location>
</feature>
<name>A0A517YD12_9BACT</name>
<keyword evidence="3 7" id="KW-0812">Transmembrane</keyword>
<feature type="transmembrane region" description="Helical" evidence="7">
    <location>
        <begin position="593"/>
        <end position="609"/>
    </location>
</feature>
<protein>
    <submittedName>
        <fullName evidence="9">Thiol:disulfide interchange protein DsbD</fullName>
        <ecNumber evidence="9">1.8.1.8</ecNumber>
    </submittedName>
</protein>
<feature type="transmembrane region" description="Helical" evidence="7">
    <location>
        <begin position="396"/>
        <end position="420"/>
    </location>
</feature>
<evidence type="ECO:0000256" key="7">
    <source>
        <dbReference type="SAM" id="Phobius"/>
    </source>
</evidence>
<dbReference type="GO" id="GO:0005886">
    <property type="term" value="C:plasma membrane"/>
    <property type="evidence" value="ECO:0007669"/>
    <property type="project" value="UniProtKB-SubCell"/>
</dbReference>
<dbReference type="RefSeq" id="WP_202921846.1">
    <property type="nucleotide sequence ID" value="NZ_CP036274.1"/>
</dbReference>
<dbReference type="GO" id="GO:0045454">
    <property type="term" value="P:cell redox homeostasis"/>
    <property type="evidence" value="ECO:0007669"/>
    <property type="project" value="TreeGrafter"/>
</dbReference>
<dbReference type="GO" id="GO:0047134">
    <property type="term" value="F:protein-disulfide reductase [NAD(P)H] activity"/>
    <property type="evidence" value="ECO:0007669"/>
    <property type="project" value="UniProtKB-EC"/>
</dbReference>
<keyword evidence="4" id="KW-0201">Cytochrome c-type biogenesis</keyword>
<comment type="subcellular location">
    <subcellularLocation>
        <location evidence="1">Cell membrane</location>
        <topology evidence="1">Multi-pass membrane protein</topology>
    </subcellularLocation>
</comment>
<proteinExistence type="predicted"/>
<feature type="transmembrane region" description="Helical" evidence="7">
    <location>
        <begin position="441"/>
        <end position="466"/>
    </location>
</feature>
<dbReference type="Pfam" id="PF02683">
    <property type="entry name" value="DsbD_TM"/>
    <property type="match status" value="1"/>
</dbReference>
<dbReference type="Pfam" id="PF11412">
    <property type="entry name" value="DsbD_N"/>
    <property type="match status" value="1"/>
</dbReference>
<dbReference type="AlphaFoldDB" id="A0A517YD12"/>
<feature type="transmembrane region" description="Helical" evidence="7">
    <location>
        <begin position="644"/>
        <end position="662"/>
    </location>
</feature>
<evidence type="ECO:0000256" key="1">
    <source>
        <dbReference type="ARBA" id="ARBA00004651"/>
    </source>
</evidence>
<keyword evidence="9" id="KW-0560">Oxidoreductase</keyword>
<dbReference type="InterPro" id="IPR028250">
    <property type="entry name" value="DsbDN"/>
</dbReference>
<feature type="transmembrane region" description="Helical" evidence="7">
    <location>
        <begin position="472"/>
        <end position="497"/>
    </location>
</feature>
<feature type="transmembrane region" description="Helical" evidence="7">
    <location>
        <begin position="518"/>
        <end position="544"/>
    </location>
</feature>
<dbReference type="EMBL" id="CP036274">
    <property type="protein sequence ID" value="QDU28012.1"/>
    <property type="molecule type" value="Genomic_DNA"/>
</dbReference>
<dbReference type="GO" id="GO:0017004">
    <property type="term" value="P:cytochrome complex assembly"/>
    <property type="evidence" value="ECO:0007669"/>
    <property type="project" value="UniProtKB-KW"/>
</dbReference>
<accession>A0A517YD12</accession>
<dbReference type="InterPro" id="IPR013766">
    <property type="entry name" value="Thioredoxin_domain"/>
</dbReference>
<dbReference type="PANTHER" id="PTHR32234:SF3">
    <property type="entry name" value="SUPPRESSION OF COPPER SENSITIVITY PROTEIN"/>
    <property type="match status" value="1"/>
</dbReference>
<evidence type="ECO:0000256" key="5">
    <source>
        <dbReference type="ARBA" id="ARBA00022989"/>
    </source>
</evidence>
<dbReference type="CDD" id="cd02953">
    <property type="entry name" value="DsbDgamma"/>
    <property type="match status" value="1"/>
</dbReference>
<dbReference type="EC" id="1.8.1.8" evidence="9"/>
<dbReference type="Pfam" id="PF13899">
    <property type="entry name" value="Thioredoxin_7"/>
    <property type="match status" value="1"/>
</dbReference>
<evidence type="ECO:0000256" key="4">
    <source>
        <dbReference type="ARBA" id="ARBA00022748"/>
    </source>
</evidence>
<keyword evidence="5 7" id="KW-1133">Transmembrane helix</keyword>
<dbReference type="KEGG" id="aagg:ETAA8_31040"/>